<keyword evidence="1" id="KW-0677">Repeat</keyword>
<sequence length="666" mass="75345">MELIDTFEKAKYLELKRREDRHNHGCGIGGGALLSATLEFLLERLGSPAVLAYLWGKSKHCDSDELLAKLRSQLNLVGAVLDDAEQKQAKSRSIEKWLEELHDAFYDVEDLLYEIETDALQLKVEAGSTTGSSSKVRESKKQKFHNFFSRFRRSNSSNGDMESRIKKILERLEYIAEQAVLPDSIGELRQLRYLDLSTTSIDGLPESVCMLYNLQTLLLQGCRKLTKLPTDFHCLVNLRYLDVEGSGLVDMPTQMGKLKSLRRLSAFIVGKENGTKIGELGELLDLKGSLHIKNLHNVVTAVEASEAKLRDKKCLEEKFPDWLGGHLVCSLVDVNLSDCNYCDSLPPLEQLSSLKSVEISGFNEVVRVGPEFYGNSSSFVKPFVSLEILKFHGMSKWEEWSIPFDDAEPFPKLRELSISHCQKLKGDLPRFLPYLKELIIRGCPELASSLPMVPDVDTLGLVDCDRLIGGYDVVESLGCLQHLEISKSLDSTICKSLPRTLKKQMFMRNKNLEIPTLHSYDCPNLTELRIRLCNLITSRMSWNSQGLPNLTTFLILSSTFENKYSYTFPKEGLLPTTLTKLDIWLLDWLKILDSNGLQQLTSLKSLHISICSNLQTIARAALPSSLEYLHISCCPMLEGKLERDKGVYWNKISHIPQIYINFRPIS</sequence>
<dbReference type="Pfam" id="PF18052">
    <property type="entry name" value="Rx_N"/>
    <property type="match status" value="1"/>
</dbReference>
<evidence type="ECO:0000259" key="5">
    <source>
        <dbReference type="Pfam" id="PF23598"/>
    </source>
</evidence>
<reference evidence="7" key="1">
    <citation type="submission" date="2023-07" db="EMBL/GenBank/DDBJ databases">
        <title>draft genome sequence of fig (Ficus carica).</title>
        <authorList>
            <person name="Takahashi T."/>
            <person name="Nishimura K."/>
        </authorList>
    </citation>
    <scope>NUCLEOTIDE SEQUENCE</scope>
</reference>
<evidence type="ECO:0000256" key="1">
    <source>
        <dbReference type="ARBA" id="ARBA00022737"/>
    </source>
</evidence>
<dbReference type="GO" id="GO:0006952">
    <property type="term" value="P:defense response"/>
    <property type="evidence" value="ECO:0007669"/>
    <property type="project" value="UniProtKB-KW"/>
</dbReference>
<accession>A0AA88A810</accession>
<dbReference type="Pfam" id="PF23598">
    <property type="entry name" value="LRR_14"/>
    <property type="match status" value="1"/>
</dbReference>
<evidence type="ECO:0008006" key="9">
    <source>
        <dbReference type="Google" id="ProtNLM"/>
    </source>
</evidence>
<name>A0AA88A810_FICCA</name>
<dbReference type="PANTHER" id="PTHR47186">
    <property type="entry name" value="LEUCINE-RICH REPEAT-CONTAINING PROTEIN 57"/>
    <property type="match status" value="1"/>
</dbReference>
<gene>
    <name evidence="7" type="ORF">TIFTF001_008182</name>
</gene>
<keyword evidence="2" id="KW-0547">Nucleotide-binding</keyword>
<organism evidence="7 8">
    <name type="scientific">Ficus carica</name>
    <name type="common">Common fig</name>
    <dbReference type="NCBI Taxonomy" id="3494"/>
    <lineage>
        <taxon>Eukaryota</taxon>
        <taxon>Viridiplantae</taxon>
        <taxon>Streptophyta</taxon>
        <taxon>Embryophyta</taxon>
        <taxon>Tracheophyta</taxon>
        <taxon>Spermatophyta</taxon>
        <taxon>Magnoliopsida</taxon>
        <taxon>eudicotyledons</taxon>
        <taxon>Gunneridae</taxon>
        <taxon>Pentapetalae</taxon>
        <taxon>rosids</taxon>
        <taxon>fabids</taxon>
        <taxon>Rosales</taxon>
        <taxon>Moraceae</taxon>
        <taxon>Ficeae</taxon>
        <taxon>Ficus</taxon>
    </lineage>
</organism>
<keyword evidence="3" id="KW-0611">Plant defense</keyword>
<dbReference type="Gene3D" id="1.20.5.4130">
    <property type="match status" value="1"/>
</dbReference>
<evidence type="ECO:0000259" key="6">
    <source>
        <dbReference type="Pfam" id="PF25019"/>
    </source>
</evidence>
<feature type="domain" description="R13L1/DRL21-like LRR repeat region" evidence="6">
    <location>
        <begin position="317"/>
        <end position="361"/>
    </location>
</feature>
<proteinExistence type="predicted"/>
<dbReference type="InterPro" id="IPR055414">
    <property type="entry name" value="LRR_R13L4/SHOC2-like"/>
</dbReference>
<dbReference type="SUPFAM" id="SSF52047">
    <property type="entry name" value="RNI-like"/>
    <property type="match status" value="1"/>
</dbReference>
<dbReference type="EMBL" id="BTGU01000009">
    <property type="protein sequence ID" value="GMN38956.1"/>
    <property type="molecule type" value="Genomic_DNA"/>
</dbReference>
<dbReference type="Gene3D" id="3.80.10.10">
    <property type="entry name" value="Ribonuclease Inhibitor"/>
    <property type="match status" value="2"/>
</dbReference>
<evidence type="ECO:0000313" key="8">
    <source>
        <dbReference type="Proteomes" id="UP001187192"/>
    </source>
</evidence>
<keyword evidence="8" id="KW-1185">Reference proteome</keyword>
<dbReference type="InterPro" id="IPR041118">
    <property type="entry name" value="Rx_N"/>
</dbReference>
<evidence type="ECO:0000256" key="3">
    <source>
        <dbReference type="ARBA" id="ARBA00022821"/>
    </source>
</evidence>
<dbReference type="SUPFAM" id="SSF52058">
    <property type="entry name" value="L domain-like"/>
    <property type="match status" value="1"/>
</dbReference>
<evidence type="ECO:0000313" key="7">
    <source>
        <dbReference type="EMBL" id="GMN38956.1"/>
    </source>
</evidence>
<evidence type="ECO:0000259" key="4">
    <source>
        <dbReference type="Pfam" id="PF18052"/>
    </source>
</evidence>
<dbReference type="InterPro" id="IPR056789">
    <property type="entry name" value="LRR_R13L1-DRL21"/>
</dbReference>
<comment type="caution">
    <text evidence="7">The sequence shown here is derived from an EMBL/GenBank/DDBJ whole genome shotgun (WGS) entry which is preliminary data.</text>
</comment>
<protein>
    <recommendedName>
        <fullName evidence="9">Rx N-terminal domain-containing protein</fullName>
    </recommendedName>
</protein>
<dbReference type="InterPro" id="IPR032675">
    <property type="entry name" value="LRR_dom_sf"/>
</dbReference>
<evidence type="ECO:0000256" key="2">
    <source>
        <dbReference type="ARBA" id="ARBA00022741"/>
    </source>
</evidence>
<feature type="domain" description="Disease resistance R13L4/SHOC-2-like LRR" evidence="5">
    <location>
        <begin position="183"/>
        <end position="292"/>
    </location>
</feature>
<dbReference type="GO" id="GO:0000166">
    <property type="term" value="F:nucleotide binding"/>
    <property type="evidence" value="ECO:0007669"/>
    <property type="project" value="UniProtKB-KW"/>
</dbReference>
<dbReference type="PANTHER" id="PTHR47186:SF42">
    <property type="entry name" value="DISEASE RESISTANCE RPP13-LIKE PROTEIN 1"/>
    <property type="match status" value="1"/>
</dbReference>
<feature type="domain" description="Disease resistance N-terminal" evidence="4">
    <location>
        <begin position="38"/>
        <end position="137"/>
    </location>
</feature>
<dbReference type="AlphaFoldDB" id="A0AA88A810"/>
<dbReference type="Proteomes" id="UP001187192">
    <property type="component" value="Unassembled WGS sequence"/>
</dbReference>
<dbReference type="Pfam" id="PF25019">
    <property type="entry name" value="LRR_R13L1-DRL21"/>
    <property type="match status" value="1"/>
</dbReference>